<protein>
    <submittedName>
        <fullName evidence="3">Alpha/beta hydrolase</fullName>
    </submittedName>
</protein>
<dbReference type="RefSeq" id="WP_240261164.1">
    <property type="nucleotide sequence ID" value="NZ_CP092488.2"/>
</dbReference>
<dbReference type="Proteomes" id="UP001055336">
    <property type="component" value="Chromosome"/>
</dbReference>
<dbReference type="InterPro" id="IPR050300">
    <property type="entry name" value="GDXG_lipolytic_enzyme"/>
</dbReference>
<gene>
    <name evidence="3" type="ORF">MKK62_24345</name>
</gene>
<dbReference type="InterPro" id="IPR029058">
    <property type="entry name" value="AB_hydrolase_fold"/>
</dbReference>
<keyword evidence="1 3" id="KW-0378">Hydrolase</keyword>
<feature type="domain" description="BD-FAE-like" evidence="2">
    <location>
        <begin position="26"/>
        <end position="236"/>
    </location>
</feature>
<dbReference type="PANTHER" id="PTHR48081">
    <property type="entry name" value="AB HYDROLASE SUPERFAMILY PROTEIN C4A8.06C"/>
    <property type="match status" value="1"/>
</dbReference>
<dbReference type="InterPro" id="IPR049492">
    <property type="entry name" value="BD-FAE-like_dom"/>
</dbReference>
<dbReference type="GO" id="GO:0016787">
    <property type="term" value="F:hydrolase activity"/>
    <property type="evidence" value="ECO:0007669"/>
    <property type="project" value="UniProtKB-KW"/>
</dbReference>
<dbReference type="Gene3D" id="3.40.50.1820">
    <property type="entry name" value="alpha/beta hydrolase"/>
    <property type="match status" value="1"/>
</dbReference>
<dbReference type="Pfam" id="PF20434">
    <property type="entry name" value="BD-FAE"/>
    <property type="match status" value="1"/>
</dbReference>
<evidence type="ECO:0000313" key="4">
    <source>
        <dbReference type="Proteomes" id="UP001055336"/>
    </source>
</evidence>
<sequence length="293" mass="31120">MTVEEFVYADRPTGPLSVRVFRPTGSNRQTAVLHLHGGAWRVGAPAMLDFRSAALAAHGYTVVQVQYRLLGQAAWPAPVTDVRSALRWVVGHADQLDIHPDSIVLWGHSAGGHIALMAAATRADRRLDHAGDDATMPLSVAAVIDCYAPVSFQAEDPPILRIGPAGMDLAAIVPRQRSDGAIPAADLLGAPCSAAEAAAISPLALVDVDFPPTMLVHGTADILITPINSRRLADELSRLGVICELVTFAECNHEFDAAPSYAAAVVAHIDVFLRRMLGEPSLAAELARYSMFG</sequence>
<accession>A0ABY3VLD1</accession>
<name>A0ABY3VLD1_9MYCO</name>
<proteinExistence type="predicted"/>
<reference evidence="3" key="1">
    <citation type="submission" date="2022-08" db="EMBL/GenBank/DDBJ databases">
        <title>Whole genome sequencing of non-tuberculosis mycobacteria type-strains.</title>
        <authorList>
            <person name="Igarashi Y."/>
            <person name="Osugi A."/>
            <person name="Mitarai S."/>
        </authorList>
    </citation>
    <scope>NUCLEOTIDE SEQUENCE</scope>
    <source>
        <strain evidence="3">DSM 45127</strain>
    </source>
</reference>
<keyword evidence="4" id="KW-1185">Reference proteome</keyword>
<evidence type="ECO:0000256" key="1">
    <source>
        <dbReference type="ARBA" id="ARBA00022801"/>
    </source>
</evidence>
<organism evidence="3 4">
    <name type="scientific">Mycobacterium paraterrae</name>
    <dbReference type="NCBI Taxonomy" id="577492"/>
    <lineage>
        <taxon>Bacteria</taxon>
        <taxon>Bacillati</taxon>
        <taxon>Actinomycetota</taxon>
        <taxon>Actinomycetes</taxon>
        <taxon>Mycobacteriales</taxon>
        <taxon>Mycobacteriaceae</taxon>
        <taxon>Mycobacterium</taxon>
    </lineage>
</organism>
<dbReference type="SUPFAM" id="SSF53474">
    <property type="entry name" value="alpha/beta-Hydrolases"/>
    <property type="match status" value="1"/>
</dbReference>
<dbReference type="EMBL" id="CP092488">
    <property type="protein sequence ID" value="UMB69431.1"/>
    <property type="molecule type" value="Genomic_DNA"/>
</dbReference>
<evidence type="ECO:0000259" key="2">
    <source>
        <dbReference type="Pfam" id="PF20434"/>
    </source>
</evidence>
<evidence type="ECO:0000313" key="3">
    <source>
        <dbReference type="EMBL" id="UMB69431.1"/>
    </source>
</evidence>